<proteinExistence type="inferred from homology"/>
<dbReference type="PANTHER" id="PTHR10736:SF0">
    <property type="entry name" value="BESTROPHIN HOMOLOG"/>
    <property type="match status" value="1"/>
</dbReference>
<keyword evidence="4 6" id="KW-0472">Membrane</keyword>
<dbReference type="WBParaSite" id="PSAMB.scaffold11095size3597.g33862.t1">
    <property type="protein sequence ID" value="PSAMB.scaffold11095size3597.g33862.t1"/>
    <property type="gene ID" value="PSAMB.scaffold11095size3597.g33862"/>
</dbReference>
<keyword evidence="6" id="KW-0869">Chloride channel</keyword>
<keyword evidence="6" id="KW-0813">Transport</keyword>
<evidence type="ECO:0000313" key="7">
    <source>
        <dbReference type="Proteomes" id="UP000887566"/>
    </source>
</evidence>
<evidence type="ECO:0000313" key="8">
    <source>
        <dbReference type="WBParaSite" id="PSAMB.scaffold11095size3597.g33862.t1"/>
    </source>
</evidence>
<sequence>MTITYTLDVSSAKFSCFARLLMRWRGSIWKSVYRELGSWLIVYSLLSALYRMLLNKQQKHVFEDVVAFCYVYSDFIPLTFMLGFYVSLVVSRWWEMFNCLGWIDNIALYVAAYLHGTDEWSKMARRSIVRHMVLLEAMTLRDISPVVRRRFPTEESLQAAGLITATEVKAMKEIVSPNGKFWTPVQWSMSVIRQARQRGNITSERAVKEIYDRLREYRTALGMLQCYDWVPIPLVYTQVVFLAVRSYFVIALIGRQYVDGERHSVIRSPIDLYIPILSILQFVFFLGWMKVAEALVNPHGDDDDDFECNYLIDRNLQIGFSIVDGACNQELPLEKDAFWSDQVP</sequence>
<feature type="transmembrane region" description="Helical" evidence="6">
    <location>
        <begin position="36"/>
        <end position="53"/>
    </location>
</feature>
<accession>A0A914UNU4</accession>
<dbReference type="GO" id="GO:0005254">
    <property type="term" value="F:chloride channel activity"/>
    <property type="evidence" value="ECO:0007669"/>
    <property type="project" value="UniProtKB-KW"/>
</dbReference>
<keyword evidence="7" id="KW-1185">Reference proteome</keyword>
<evidence type="ECO:0000256" key="3">
    <source>
        <dbReference type="ARBA" id="ARBA00022989"/>
    </source>
</evidence>
<feature type="transmembrane region" description="Helical" evidence="6">
    <location>
        <begin position="65"/>
        <end position="88"/>
    </location>
</feature>
<dbReference type="InterPro" id="IPR021134">
    <property type="entry name" value="Bestrophin-like"/>
</dbReference>
<dbReference type="GO" id="GO:0034707">
    <property type="term" value="C:chloride channel complex"/>
    <property type="evidence" value="ECO:0007669"/>
    <property type="project" value="UniProtKB-KW"/>
</dbReference>
<comment type="subcellular location">
    <subcellularLocation>
        <location evidence="6">Cell membrane</location>
        <topology evidence="6">Multi-pass membrane protein</topology>
    </subcellularLocation>
    <subcellularLocation>
        <location evidence="1">Membrane</location>
    </subcellularLocation>
</comment>
<keyword evidence="2 6" id="KW-0812">Transmembrane</keyword>
<keyword evidence="6" id="KW-0407">Ion channel</keyword>
<keyword evidence="6" id="KW-0868">Chloride</keyword>
<organism evidence="7 8">
    <name type="scientific">Plectus sambesii</name>
    <dbReference type="NCBI Taxonomy" id="2011161"/>
    <lineage>
        <taxon>Eukaryota</taxon>
        <taxon>Metazoa</taxon>
        <taxon>Ecdysozoa</taxon>
        <taxon>Nematoda</taxon>
        <taxon>Chromadorea</taxon>
        <taxon>Plectida</taxon>
        <taxon>Plectina</taxon>
        <taxon>Plectoidea</taxon>
        <taxon>Plectidae</taxon>
        <taxon>Plectus</taxon>
    </lineage>
</organism>
<dbReference type="InterPro" id="IPR000615">
    <property type="entry name" value="Bestrophin"/>
</dbReference>
<dbReference type="GO" id="GO:0005886">
    <property type="term" value="C:plasma membrane"/>
    <property type="evidence" value="ECO:0007669"/>
    <property type="project" value="UniProtKB-SubCell"/>
</dbReference>
<feature type="transmembrane region" description="Helical" evidence="6">
    <location>
        <begin position="270"/>
        <end position="289"/>
    </location>
</feature>
<evidence type="ECO:0000256" key="4">
    <source>
        <dbReference type="ARBA" id="ARBA00023136"/>
    </source>
</evidence>
<comment type="similarity">
    <text evidence="5 6">Belongs to the anion channel-forming bestrophin (TC 1.A.46) family. Calcium-sensitive chloride channel subfamily.</text>
</comment>
<evidence type="ECO:0000256" key="5">
    <source>
        <dbReference type="ARBA" id="ARBA00034769"/>
    </source>
</evidence>
<protein>
    <recommendedName>
        <fullName evidence="6">Bestrophin homolog</fullName>
    </recommendedName>
</protein>
<dbReference type="PANTHER" id="PTHR10736">
    <property type="entry name" value="BESTROPHIN"/>
    <property type="match status" value="1"/>
</dbReference>
<comment type="function">
    <text evidence="6">Forms chloride channels.</text>
</comment>
<keyword evidence="3 6" id="KW-1133">Transmembrane helix</keyword>
<keyword evidence="6" id="KW-1003">Cell membrane</keyword>
<dbReference type="Proteomes" id="UP000887566">
    <property type="component" value="Unplaced"/>
</dbReference>
<dbReference type="AlphaFoldDB" id="A0A914UNU4"/>
<evidence type="ECO:0000256" key="2">
    <source>
        <dbReference type="ARBA" id="ARBA00022692"/>
    </source>
</evidence>
<reference evidence="8" key="1">
    <citation type="submission" date="2022-11" db="UniProtKB">
        <authorList>
            <consortium name="WormBaseParasite"/>
        </authorList>
    </citation>
    <scope>IDENTIFICATION</scope>
</reference>
<evidence type="ECO:0000256" key="6">
    <source>
        <dbReference type="RuleBase" id="RU363126"/>
    </source>
</evidence>
<dbReference type="Pfam" id="PF01062">
    <property type="entry name" value="Bestrophin"/>
    <property type="match status" value="1"/>
</dbReference>
<keyword evidence="6" id="KW-0406">Ion transport</keyword>
<name>A0A914UNU4_9BILA</name>
<evidence type="ECO:0000256" key="1">
    <source>
        <dbReference type="ARBA" id="ARBA00004370"/>
    </source>
</evidence>
<feature type="transmembrane region" description="Helical" evidence="6">
    <location>
        <begin position="239"/>
        <end position="258"/>
    </location>
</feature>